<keyword evidence="6" id="KW-0238">DNA-binding</keyword>
<keyword evidence="2" id="KW-0645">Protease</keyword>
<keyword evidence="5" id="KW-0190">Covalent protein-DNA linkage</keyword>
<dbReference type="STRING" id="3750.A0A498IUR0"/>
<evidence type="ECO:0000313" key="8">
    <source>
        <dbReference type="EMBL" id="RXH87006.1"/>
    </source>
</evidence>
<dbReference type="InterPro" id="IPR003738">
    <property type="entry name" value="SRAP"/>
</dbReference>
<dbReference type="EMBL" id="RDQH01000336">
    <property type="protein sequence ID" value="RXH87006.1"/>
    <property type="molecule type" value="Genomic_DNA"/>
</dbReference>
<organism evidence="8 9">
    <name type="scientific">Malus domestica</name>
    <name type="common">Apple</name>
    <name type="synonym">Pyrus malus</name>
    <dbReference type="NCBI Taxonomy" id="3750"/>
    <lineage>
        <taxon>Eukaryota</taxon>
        <taxon>Viridiplantae</taxon>
        <taxon>Streptophyta</taxon>
        <taxon>Embryophyta</taxon>
        <taxon>Tracheophyta</taxon>
        <taxon>Spermatophyta</taxon>
        <taxon>Magnoliopsida</taxon>
        <taxon>eudicotyledons</taxon>
        <taxon>Gunneridae</taxon>
        <taxon>Pentapetalae</taxon>
        <taxon>rosids</taxon>
        <taxon>fabids</taxon>
        <taxon>Rosales</taxon>
        <taxon>Rosaceae</taxon>
        <taxon>Amygdaloideae</taxon>
        <taxon>Maleae</taxon>
        <taxon>Malus</taxon>
    </lineage>
</organism>
<keyword evidence="3" id="KW-0227">DNA damage</keyword>
<evidence type="ECO:0000256" key="2">
    <source>
        <dbReference type="ARBA" id="ARBA00022670"/>
    </source>
</evidence>
<evidence type="ECO:0000256" key="6">
    <source>
        <dbReference type="ARBA" id="ARBA00023125"/>
    </source>
</evidence>
<dbReference type="SUPFAM" id="SSF143081">
    <property type="entry name" value="BB1717-like"/>
    <property type="match status" value="1"/>
</dbReference>
<dbReference type="PANTHER" id="PTHR13604">
    <property type="entry name" value="DC12-RELATED"/>
    <property type="match status" value="1"/>
</dbReference>
<dbReference type="GO" id="GO:0006508">
    <property type="term" value="P:proteolysis"/>
    <property type="evidence" value="ECO:0007669"/>
    <property type="project" value="UniProtKB-KW"/>
</dbReference>
<evidence type="ECO:0000256" key="3">
    <source>
        <dbReference type="ARBA" id="ARBA00022763"/>
    </source>
</evidence>
<gene>
    <name evidence="8" type="ORF">DVH24_028506</name>
</gene>
<comment type="caution">
    <text evidence="8">The sequence shown here is derived from an EMBL/GenBank/DDBJ whole genome shotgun (WGS) entry which is preliminary data.</text>
</comment>
<dbReference type="AlphaFoldDB" id="A0A498IUR0"/>
<evidence type="ECO:0000256" key="5">
    <source>
        <dbReference type="ARBA" id="ARBA00023124"/>
    </source>
</evidence>
<keyword evidence="7" id="KW-0456">Lyase</keyword>
<evidence type="ECO:0000313" key="9">
    <source>
        <dbReference type="Proteomes" id="UP000290289"/>
    </source>
</evidence>
<dbReference type="GO" id="GO:0003697">
    <property type="term" value="F:single-stranded DNA binding"/>
    <property type="evidence" value="ECO:0007669"/>
    <property type="project" value="InterPro"/>
</dbReference>
<dbReference type="PANTHER" id="PTHR13604:SF0">
    <property type="entry name" value="ABASIC SITE PROCESSING PROTEIN HMCES"/>
    <property type="match status" value="1"/>
</dbReference>
<name>A0A498IUR0_MALDO</name>
<dbReference type="GO" id="GO:0106300">
    <property type="term" value="P:protein-DNA covalent cross-linking repair"/>
    <property type="evidence" value="ECO:0007669"/>
    <property type="project" value="InterPro"/>
</dbReference>
<protein>
    <recommendedName>
        <fullName evidence="10">Embryonic stem cell-specific 5-hydroxymethylcytosine-binding protein</fullName>
    </recommendedName>
</protein>
<dbReference type="Gene3D" id="3.90.1680.10">
    <property type="entry name" value="SOS response associated peptidase-like"/>
    <property type="match status" value="2"/>
</dbReference>
<evidence type="ECO:0008006" key="10">
    <source>
        <dbReference type="Google" id="ProtNLM"/>
    </source>
</evidence>
<dbReference type="InterPro" id="IPR036590">
    <property type="entry name" value="SRAP-like"/>
</dbReference>
<dbReference type="GO" id="GO:0008233">
    <property type="term" value="F:peptidase activity"/>
    <property type="evidence" value="ECO:0007669"/>
    <property type="project" value="UniProtKB-KW"/>
</dbReference>
<evidence type="ECO:0000256" key="1">
    <source>
        <dbReference type="ARBA" id="ARBA00008136"/>
    </source>
</evidence>
<keyword evidence="4" id="KW-0378">Hydrolase</keyword>
<comment type="similarity">
    <text evidence="1">Belongs to the SOS response-associated peptidase family.</text>
</comment>
<sequence length="162" mass="18455">MCGRARCTDDVIRAHHRNHAPVRTVNMDRYRPSYNVLPAGSNVPVVRREDGADGYGFNTRSESICEKASFRRLAPKSLCLVAVEGMPVILGDEESTDTWLYCSSSSKFDSLLKPYEDPDLVWYPVTRAMYKVPFDGPECICEVRQFHSFSYVHDALKLWRGT</sequence>
<evidence type="ECO:0000256" key="4">
    <source>
        <dbReference type="ARBA" id="ARBA00022801"/>
    </source>
</evidence>
<accession>A0A498IUR0</accession>
<dbReference type="Proteomes" id="UP000290289">
    <property type="component" value="Chromosome 10"/>
</dbReference>
<keyword evidence="9" id="KW-1185">Reference proteome</keyword>
<proteinExistence type="inferred from homology"/>
<dbReference type="GO" id="GO:0016829">
    <property type="term" value="F:lyase activity"/>
    <property type="evidence" value="ECO:0007669"/>
    <property type="project" value="UniProtKB-KW"/>
</dbReference>
<evidence type="ECO:0000256" key="7">
    <source>
        <dbReference type="ARBA" id="ARBA00023239"/>
    </source>
</evidence>
<reference evidence="8 9" key="1">
    <citation type="submission" date="2018-10" db="EMBL/GenBank/DDBJ databases">
        <title>A high-quality apple genome assembly.</title>
        <authorList>
            <person name="Hu J."/>
        </authorList>
    </citation>
    <scope>NUCLEOTIDE SEQUENCE [LARGE SCALE GENOMIC DNA]</scope>
    <source>
        <strain evidence="9">cv. HFTH1</strain>
        <tissue evidence="8">Young leaf</tissue>
    </source>
</reference>